<dbReference type="InterPro" id="IPR016047">
    <property type="entry name" value="M23ase_b-sheet_dom"/>
</dbReference>
<dbReference type="PROSITE" id="PS51109">
    <property type="entry name" value="G5"/>
    <property type="match status" value="1"/>
</dbReference>
<dbReference type="GO" id="GO:0004222">
    <property type="term" value="F:metalloendopeptidase activity"/>
    <property type="evidence" value="ECO:0007669"/>
    <property type="project" value="TreeGrafter"/>
</dbReference>
<organism evidence="5 6">
    <name type="scientific">Solibaculum mannosilyticum</name>
    <dbReference type="NCBI Taxonomy" id="2780922"/>
    <lineage>
        <taxon>Bacteria</taxon>
        <taxon>Bacillati</taxon>
        <taxon>Bacillota</taxon>
        <taxon>Clostridia</taxon>
        <taxon>Eubacteriales</taxon>
        <taxon>Oscillospiraceae</taxon>
        <taxon>Solibaculum</taxon>
    </lineage>
</organism>
<feature type="transmembrane region" description="Helical" evidence="2">
    <location>
        <begin position="96"/>
        <end position="120"/>
    </location>
</feature>
<keyword evidence="1" id="KW-0732">Signal</keyword>
<dbReference type="PANTHER" id="PTHR21666:SF270">
    <property type="entry name" value="MUREIN HYDROLASE ACTIVATOR ENVC"/>
    <property type="match status" value="1"/>
</dbReference>
<dbReference type="InterPro" id="IPR011098">
    <property type="entry name" value="G5_dom"/>
</dbReference>
<feature type="domain" description="LysM" evidence="4">
    <location>
        <begin position="277"/>
        <end position="322"/>
    </location>
</feature>
<dbReference type="SMART" id="SM01208">
    <property type="entry name" value="G5"/>
    <property type="match status" value="1"/>
</dbReference>
<dbReference type="RefSeq" id="WP_215533534.1">
    <property type="nucleotide sequence ID" value="NZ_AP023321.1"/>
</dbReference>
<feature type="domain" description="G5" evidence="3">
    <location>
        <begin position="328"/>
        <end position="409"/>
    </location>
</feature>
<dbReference type="EMBL" id="AP023321">
    <property type="protein sequence ID" value="BCI59992.1"/>
    <property type="molecule type" value="Genomic_DNA"/>
</dbReference>
<dbReference type="PROSITE" id="PS51782">
    <property type="entry name" value="LYSM"/>
    <property type="match status" value="1"/>
</dbReference>
<dbReference type="KEGG" id="sman:C12CBH8_06310"/>
<evidence type="ECO:0000256" key="1">
    <source>
        <dbReference type="ARBA" id="ARBA00022729"/>
    </source>
</evidence>
<dbReference type="Pfam" id="PF07501">
    <property type="entry name" value="G5"/>
    <property type="match status" value="1"/>
</dbReference>
<gene>
    <name evidence="5" type="ORF">C12CBH8_06310</name>
</gene>
<keyword evidence="6" id="KW-1185">Reference proteome</keyword>
<evidence type="ECO:0000256" key="2">
    <source>
        <dbReference type="SAM" id="Phobius"/>
    </source>
</evidence>
<reference evidence="6" key="1">
    <citation type="submission" date="2020-07" db="EMBL/GenBank/DDBJ databases">
        <title>Complete genome sequencing of Clostridia bacterium strain 12CBH8.</title>
        <authorList>
            <person name="Sakamoto M."/>
            <person name="Murakami T."/>
            <person name="Mori H."/>
        </authorList>
    </citation>
    <scope>NUCLEOTIDE SEQUENCE [LARGE SCALE GENOMIC DNA]</scope>
    <source>
        <strain evidence="6">12CBH8</strain>
    </source>
</reference>
<keyword evidence="2" id="KW-0812">Transmembrane</keyword>
<keyword evidence="2" id="KW-0472">Membrane</keyword>
<dbReference type="Pfam" id="PF01551">
    <property type="entry name" value="Peptidase_M23"/>
    <property type="match status" value="1"/>
</dbReference>
<dbReference type="AlphaFoldDB" id="A0A7I8D2Q4"/>
<dbReference type="InterPro" id="IPR011055">
    <property type="entry name" value="Dup_hybrid_motif"/>
</dbReference>
<keyword evidence="2" id="KW-1133">Transmembrane helix</keyword>
<name>A0A7I8D2Q4_9FIRM</name>
<evidence type="ECO:0000259" key="4">
    <source>
        <dbReference type="PROSITE" id="PS51782"/>
    </source>
</evidence>
<dbReference type="InterPro" id="IPR018392">
    <property type="entry name" value="LysM"/>
</dbReference>
<accession>A0A7I8D2Q4</accession>
<dbReference type="CDD" id="cd12797">
    <property type="entry name" value="M23_peptidase"/>
    <property type="match status" value="1"/>
</dbReference>
<dbReference type="Gene3D" id="2.20.230.10">
    <property type="entry name" value="Resuscitation-promoting factor rpfb"/>
    <property type="match status" value="1"/>
</dbReference>
<evidence type="ECO:0000313" key="5">
    <source>
        <dbReference type="EMBL" id="BCI59992.1"/>
    </source>
</evidence>
<dbReference type="SUPFAM" id="SSF51261">
    <property type="entry name" value="Duplicated hybrid motif"/>
    <property type="match status" value="1"/>
</dbReference>
<dbReference type="Proteomes" id="UP000593890">
    <property type="component" value="Chromosome"/>
</dbReference>
<proteinExistence type="predicted"/>
<protein>
    <submittedName>
        <fullName evidence="5">Metalloendopeptidase</fullName>
    </submittedName>
</protein>
<dbReference type="Gene3D" id="2.70.70.10">
    <property type="entry name" value="Glucose Permease (Domain IIA)"/>
    <property type="match status" value="1"/>
</dbReference>
<dbReference type="InterPro" id="IPR050570">
    <property type="entry name" value="Cell_wall_metabolism_enzyme"/>
</dbReference>
<dbReference type="CDD" id="cd00118">
    <property type="entry name" value="LysM"/>
    <property type="match status" value="1"/>
</dbReference>
<dbReference type="PANTHER" id="PTHR21666">
    <property type="entry name" value="PEPTIDASE-RELATED"/>
    <property type="match status" value="1"/>
</dbReference>
<sequence>MSLKKDPSSDSNVSKIKGIKIQIIDRSQRLIQYSRQAISNALSKTSHRTKAECKRIAEGFRIAFHELKKAWQKHPLKVVPAFAHVSAKGVKRHRGVVASFFNIAIPTVALVALVSVVNFWSGASFALALECNGETIGYVEDKVVVEQALAQAQSSVVDVNGHLQLPENLEYKLTLVRNEDVMDNSQLAEAFLDNMEGQVQTASGLFVEDQFVGAVDDTDTANQVLNEILDSYTEGNEQAEANFTEQVTVKEGLYPSDDVVSAEEIKEDLTSPVEKEQVYHAAEGDTVASVSEKFGLEPIELVELNPTLTEESSFQDGQNVVIADEQPLLGVEVISVESVIHELDYESQTVENSHKEEGESTVLQAGEKGQEQVDYQVVTINGQEVSRSVTATTLLKAPVDEKIEIGTMEKQVEVDRSSEASARTSIGFQWPVNGGRVSSSFGYRWGKVHEAMDIAAPYGTSIYASASGTVEFAGWKGSYGYCVLINHGNGYKTRYAHCSSLKVSSGQTVSQGQVIAAVGATGFATGNHCHFEIIQNGTKVNPANYL</sequence>
<evidence type="ECO:0000259" key="3">
    <source>
        <dbReference type="PROSITE" id="PS51109"/>
    </source>
</evidence>
<evidence type="ECO:0000313" key="6">
    <source>
        <dbReference type="Proteomes" id="UP000593890"/>
    </source>
</evidence>